<evidence type="ECO:0000256" key="3">
    <source>
        <dbReference type="ARBA" id="ARBA00022737"/>
    </source>
</evidence>
<feature type="region of interest" description="Disordered" evidence="8">
    <location>
        <begin position="3060"/>
        <end position="3082"/>
    </location>
</feature>
<feature type="domain" description="C2H2-type" evidence="9">
    <location>
        <begin position="2638"/>
        <end position="2665"/>
    </location>
</feature>
<feature type="region of interest" description="Disordered" evidence="8">
    <location>
        <begin position="3005"/>
        <end position="3044"/>
    </location>
</feature>
<feature type="compositionally biased region" description="Basic and acidic residues" evidence="8">
    <location>
        <begin position="715"/>
        <end position="735"/>
    </location>
</feature>
<feature type="region of interest" description="Disordered" evidence="8">
    <location>
        <begin position="231"/>
        <end position="256"/>
    </location>
</feature>
<feature type="compositionally biased region" description="Basic and acidic residues" evidence="8">
    <location>
        <begin position="3018"/>
        <end position="3032"/>
    </location>
</feature>
<feature type="region of interest" description="Disordered" evidence="8">
    <location>
        <begin position="364"/>
        <end position="396"/>
    </location>
</feature>
<keyword evidence="3" id="KW-0677">Repeat</keyword>
<comment type="subcellular location">
    <subcellularLocation>
        <location evidence="1">Nucleus</location>
    </subcellularLocation>
</comment>
<dbReference type="PROSITE" id="PS00028">
    <property type="entry name" value="ZINC_FINGER_C2H2_1"/>
    <property type="match status" value="7"/>
</dbReference>
<feature type="region of interest" description="Disordered" evidence="8">
    <location>
        <begin position="2911"/>
        <end position="2990"/>
    </location>
</feature>
<feature type="compositionally biased region" description="Polar residues" evidence="8">
    <location>
        <begin position="289"/>
        <end position="302"/>
    </location>
</feature>
<feature type="region of interest" description="Disordered" evidence="8">
    <location>
        <begin position="715"/>
        <end position="753"/>
    </location>
</feature>
<protein>
    <recommendedName>
        <fullName evidence="9">C2H2-type domain-containing protein</fullName>
    </recommendedName>
</protein>
<sequence>MAEDSKPRNLFDDFCSAVTEESLEKESTATALFADASMSSGCTDIKHQSEKLKFVTDSIKKNTKNVSLNILHSPTIDEIGSLPKSNNEIPIKSSTNFVEGEQESERKEGGDFMEFSDTLVGFDNDYIKSSKKHAEKNASIVLDINMEVNNQNIQEKDPSFEENYYLELSDVSDHEDELSTKSFPVMEDSKCDGDFDLSGSFLVIDEYKCEENSEEELNKIEAVKCKSHKSLETNDSNIPSETVSNYEQPCSSSAAKTNSNDIQLETVHSNEQLSSKSTADDEQIEKNKSNIQSASSDCDTNDQSVANYCDTNKQLCEKDKQMKIGYIVKQFESNDDRMKRLERIDTDRVLEEIERQLEKIDSKDKLESDDEKRLETIDSGKPLKTSDNDKPLGPNHSVTQLTTIGKDKQLNTSVSNKPLHVQTNDHKKLLQTNAVDQPLVTHASDSDWQPETKDNDKQLTTNISDKLLETRDIDKQLNIKDIDTPLETKDIDKLFKTKDMDKPLEAGDSDKQLTVSCEDKQLTMCNENNKLDANVAVNVGDKLETNFRNEHTTSNEFKDLATSETVKSLVETNDCDKLLNTCASGGDKRFDDEVMTKKEVKTIRNDLSKKSVTEYDHEQIETNEIEEQLKPYVHVAEEQMTTCGINKKIVTSDGDKQIEAELMVEQITSIRYDNQVETKNSNKLIKSDHSDKQIETHISDKQIDTHIISDKQIETHISDKPLETHISDKPLDTNDGKNPLETNDGENPFKRTNSENQFETDYCDDQIKTYIDKPLETNNSDSNCKLSDETVCKDKIFKISDSYKNQQSQMSHTDNNTYLESSCGEKLLGIHIDTDIDSNKHSEISHSESNKHLETICGEKLSKINDEHSVFGKQGETIDGSKQFVTRDCETTLISCTKKNDQDGHLECQLPKENNDVGDITMLSYATKDHISEGKTIEGPQDSSSENPLIGNIVNDPVEYCFKSSNTSSYSSKALENAKDKRHLVVINNEIIKTSDVTNEVPQDDHFKAEKEDPNTVVHNSELSENLQSTQEDSFNNYESMKTSKITELSGDHPDAKLADLNTLVDNYKASVNLEQNTLLGCPVISSEATKTNQVTDVPEDDISYTELDDLQEDHSSDNHSIGDSENMDEDSETPFSLDFSVEQTGDDQYKCSCGFIEKENSFIKHLIIHHLINKPYRCCYCKISLERKKDIKKHHKETHQSNPERWNLIGVKKAKRICSITSQNRNYVHKPSKISDKIFSSKLLHLKSSDEIDSKSSSDGESFLNIRKTSQDVVITNERQSYDTVSKADRTEHQRSFDHSCVKPASSKKGNRHSFNHGSTHSPVETFQNCESERPKSKSYPPLYDQTLNVHSGPPDSVGSILYVPVSNALYLLPFNSTSVTSTSVVSKIGPKTSEAIMLTRDHPSAAVASRGYESTSIKSNSHICTTTGGVSNALYLVPFNTAPVSSISVANVTGPKAFEAITQTRDHPSAVVASRGYESASSHSKTSTCNSQICTTTGGISNSLYMVPFNTTSVTSTLAANVTGPKASEAIPQTTDHPSVAVASRGYESVSSHLRNFACNSHICTTTNGVAVAESINTNAAASINSSCIISNSGGTIAEYDALESIHAPTVAIDNCGVSVSSISKDTGGYNQLLTHNKSLGNSVSIEKPVSCSPNAKRMHEIVEKVTGVFRFLDGHYICFSCHTKWPEKTKFWWHVWFHLHQGKKLCGKCSGDEESLTCSKVKQVMTIIDSVSVDKNNPARIPLQTTKIQEQNQGNTEFCDASPNTTFSTNVNQDEHILPVVDFIREDSHQTMTNENQQSLFTSQTTSTTVFNQGNQVNQEMCSNETQALASKNHQELPVQQSRHTKRLDKEICSNEILILEKTAPSGISSKQPNPPTTFNQDKNHTGHQRLLLMSSTLSHQKVFSNENKSTSTQNHQTSPTQRSMGSSEMRIEVNLSEHQVKNSTSSLQELLPQRYGSSTHLLNLLSNGNSHSQMTPQTKQQSTNLNSLIQTVSPIIDHPFCLASQVKSNTSPQEALSQQSGSSTLLINLLRSNGNENYHSQFTQKTKQQSMLLNGLIQPGSSKIDNVSSPHRPLHQQSGSSVHLINLLSTNQPVTSNGNSHPVSPVTINQETCSMGMLPLSNSIENRISIQQPPSQQGLETGAKDTPVNIVRKFIANNGVMHTPKNTTSEEFAQKKLEIVREIKALLQYIREENNKLVIPDPPKIKATNYLMSLDLLSKIMVSAAESSKVSQYSCSDEGGDATPKQVDVPISSEFVTEPVSFVPEKKPILFKCKPDTKPPQLYACSCCRFSTLLHMKFKKHLLSEHHQLLITCVHCGFKSKTVDVFIKHLQRHTQPINPRIPAFKCLSGRCFYQCNTLIDFIKHLKTHEDYDHKCHHCDQQFATLEELHQHYKSSFFTTVSCPTCRARSTDKQSILDHISRHHPNKGRMVSVLKQLICKARIENNFAKMAHIQNEWDNPDSDNDDIQILEAIDCETSVSCETHKDLAHRNEEMNADLESDKSKPALESDQIYNQTLENDKNDQHGAESDKHILCNAHNGKNAYYSSKNLETNKYSNINSSENSQKIEPIAPCSESKDSVDHGEPVVCRNKRNSLSYDFGFKCDLCSFVADRSTSLDNHIAKHNQCQISTHPKDFCCTFCPATFNELSDLENHLQHHDDKISFTLYGCNVDEYKSNVYSNIRSHLTEHHQVSCDNKDMYSEGTVVLESKVIQCPDCAYNCVNKIVLTEHLKKHNRSRTQKSKSRLSADTDIVDSDTNVHIVHPESKVNSQKGKDSDLFDSIVSELYKHENCLYICKVCEKSLKFKKALHVHICYHIDIPFKCMKCAFSAKQLAQVISHVKDEHSAEDVSISFSDKMKDRVKSLLAVTKTAEKNTNHVDPKPILKPRRKFFVRGSSGIISITVNKKSEGEYPEQLDGKDNVSPDRSVNPERAEGCPMDLLDTSNTEGTKSSDSKYQLDADYISTDEGLSKNKASKPHNSNNVKTDMPLKSSVDDFSLLMTSIDETTQKRSRNKSGKKNETNSESSGRIKFDTGLTDNGDNQKTVPTVKLLSEMKDNNNIQLSNSPRRTLISSSKSSKSTFKKKRCNSPLKLKMNFKLKKKSLLPSNYKCPKCDFVTSFDEEVMKTHLKQHKLESVYECNKCSVKFHSFQQIEIHSNVLHHGDVDYRPVPVLNIPLRGFFKKVKSTLANKPQTGVNYNSKREIKHIPNVDDEGKADKQSCDIKDQRPQSSFKTVLKTGGRSVSIESSNTMKRKSLGDGEGTAAIHFCEASTSYEMQRNKPQDGGSKALISRPKDKPGSNEPPNNTALKRKSNESEDKAAKRKSLGDGEGTEVIPFCESSTSNEMKRNKPQDDGSKIVISRPKDKPSGNEPPNKTALKRKSNGSEDKAAKRLCTREGNDETGSGVTKDEELKGAPDFTTTERSVKKKSHKGDLRPPLFVVKKAVKTKTTASLDQSNMQIGCRYCHKLFTSIFNIAKHVSIRHVRKKVLWTDTLSGCVFNETGTHMKSSENCDHQNKFLCGHCEFRGNTRGSVKHHLKEVHCGNVKNWIKLSGGKEEPPSTRSSESDAGKKKIDQL</sequence>
<feature type="compositionally biased region" description="Basic and acidic residues" evidence="8">
    <location>
        <begin position="3382"/>
        <end position="3398"/>
    </location>
</feature>
<evidence type="ECO:0000313" key="11">
    <source>
        <dbReference type="Proteomes" id="UP001347796"/>
    </source>
</evidence>
<dbReference type="GO" id="GO:0008270">
    <property type="term" value="F:zinc ion binding"/>
    <property type="evidence" value="ECO:0007669"/>
    <property type="project" value="UniProtKB-KW"/>
</dbReference>
<accession>A0AAN8J008</accession>
<feature type="region of interest" description="Disordered" evidence="8">
    <location>
        <begin position="2062"/>
        <end position="2081"/>
    </location>
</feature>
<comment type="caution">
    <text evidence="10">The sequence shown here is derived from an EMBL/GenBank/DDBJ whole genome shotgun (WGS) entry which is preliminary data.</text>
</comment>
<gene>
    <name evidence="10" type="ORF">SNE40_022980</name>
</gene>
<dbReference type="Gene3D" id="3.30.160.60">
    <property type="entry name" value="Classic Zinc Finger"/>
    <property type="match status" value="3"/>
</dbReference>
<dbReference type="PANTHER" id="PTHR16515:SF66">
    <property type="entry name" value="C2H2-TYPE DOMAIN-CONTAINING PROTEIN"/>
    <property type="match status" value="1"/>
</dbReference>
<feature type="compositionally biased region" description="Polar residues" evidence="8">
    <location>
        <begin position="1869"/>
        <end position="1884"/>
    </location>
</feature>
<evidence type="ECO:0000259" key="9">
    <source>
        <dbReference type="PROSITE" id="PS50157"/>
    </source>
</evidence>
<organism evidence="10 11">
    <name type="scientific">Patella caerulea</name>
    <name type="common">Rayed Mediterranean limpet</name>
    <dbReference type="NCBI Taxonomy" id="87958"/>
    <lineage>
        <taxon>Eukaryota</taxon>
        <taxon>Metazoa</taxon>
        <taxon>Spiralia</taxon>
        <taxon>Lophotrochozoa</taxon>
        <taxon>Mollusca</taxon>
        <taxon>Gastropoda</taxon>
        <taxon>Patellogastropoda</taxon>
        <taxon>Patelloidea</taxon>
        <taxon>Patellidae</taxon>
        <taxon>Patella</taxon>
    </lineage>
</organism>
<feature type="compositionally biased region" description="Polar residues" evidence="8">
    <location>
        <begin position="3060"/>
        <end position="3072"/>
    </location>
</feature>
<feature type="region of interest" description="Disordered" evidence="8">
    <location>
        <begin position="1008"/>
        <end position="1033"/>
    </location>
</feature>
<feature type="region of interest" description="Disordered" evidence="8">
    <location>
        <begin position="3273"/>
        <end position="3431"/>
    </location>
</feature>
<reference evidence="10 11" key="1">
    <citation type="submission" date="2024-01" db="EMBL/GenBank/DDBJ databases">
        <title>The genome of the rayed Mediterranean limpet Patella caerulea (Linnaeus, 1758).</title>
        <authorList>
            <person name="Anh-Thu Weber A."/>
            <person name="Halstead-Nussloch G."/>
        </authorList>
    </citation>
    <scope>NUCLEOTIDE SEQUENCE [LARGE SCALE GENOMIC DNA]</scope>
    <source>
        <strain evidence="10">AATW-2023a</strain>
        <tissue evidence="10">Whole specimen</tissue>
    </source>
</reference>
<feature type="compositionally biased region" description="Basic and acidic residues" evidence="8">
    <location>
        <begin position="3207"/>
        <end position="3227"/>
    </location>
</feature>
<feature type="compositionally biased region" description="Polar residues" evidence="8">
    <location>
        <begin position="1317"/>
        <end position="1331"/>
    </location>
</feature>
<proteinExistence type="predicted"/>
<feature type="region of interest" description="Disordered" evidence="8">
    <location>
        <begin position="1281"/>
        <end position="1342"/>
    </location>
</feature>
<dbReference type="InterPro" id="IPR013087">
    <property type="entry name" value="Znf_C2H2_type"/>
</dbReference>
<dbReference type="GO" id="GO:0005634">
    <property type="term" value="C:nucleus"/>
    <property type="evidence" value="ECO:0007669"/>
    <property type="project" value="UniProtKB-SubCell"/>
</dbReference>
<evidence type="ECO:0000256" key="6">
    <source>
        <dbReference type="ARBA" id="ARBA00023242"/>
    </source>
</evidence>
<feature type="compositionally biased region" description="Basic and acidic residues" evidence="8">
    <location>
        <begin position="2911"/>
        <end position="2935"/>
    </location>
</feature>
<dbReference type="GO" id="GO:0010468">
    <property type="term" value="P:regulation of gene expression"/>
    <property type="evidence" value="ECO:0007669"/>
    <property type="project" value="TreeGrafter"/>
</dbReference>
<feature type="compositionally biased region" description="Basic and acidic residues" evidence="8">
    <location>
        <begin position="3344"/>
        <end position="3367"/>
    </location>
</feature>
<feature type="domain" description="C2H2-type" evidence="9">
    <location>
        <begin position="1177"/>
        <end position="1205"/>
    </location>
</feature>
<dbReference type="PROSITE" id="PS50157">
    <property type="entry name" value="ZINC_FINGER_C2H2_2"/>
    <property type="match status" value="3"/>
</dbReference>
<evidence type="ECO:0000256" key="7">
    <source>
        <dbReference type="PROSITE-ProRule" id="PRU00042"/>
    </source>
</evidence>
<feature type="compositionally biased region" description="Polar residues" evidence="8">
    <location>
        <begin position="2063"/>
        <end position="2081"/>
    </location>
</feature>
<evidence type="ECO:0000256" key="8">
    <source>
        <dbReference type="SAM" id="MobiDB-lite"/>
    </source>
</evidence>
<keyword evidence="6" id="KW-0539">Nucleus</keyword>
<feature type="compositionally biased region" description="Basic and acidic residues" evidence="8">
    <location>
        <begin position="364"/>
        <end position="378"/>
    </location>
</feature>
<evidence type="ECO:0000256" key="4">
    <source>
        <dbReference type="ARBA" id="ARBA00022771"/>
    </source>
</evidence>
<evidence type="ECO:0000256" key="5">
    <source>
        <dbReference type="ARBA" id="ARBA00022833"/>
    </source>
</evidence>
<dbReference type="InterPro" id="IPR050331">
    <property type="entry name" value="Zinc_finger"/>
</dbReference>
<feature type="compositionally biased region" description="Polar residues" evidence="8">
    <location>
        <begin position="1908"/>
        <end position="1930"/>
    </location>
</feature>
<feature type="region of interest" description="Disordered" evidence="8">
    <location>
        <begin position="270"/>
        <end position="302"/>
    </location>
</feature>
<feature type="compositionally biased region" description="Basic and acidic residues" evidence="8">
    <location>
        <begin position="1287"/>
        <end position="1302"/>
    </location>
</feature>
<feature type="region of interest" description="Disordered" evidence="8">
    <location>
        <begin position="3207"/>
        <end position="3258"/>
    </location>
</feature>
<feature type="region of interest" description="Disordered" evidence="8">
    <location>
        <begin position="1108"/>
        <end position="1134"/>
    </location>
</feature>
<evidence type="ECO:0000313" key="10">
    <source>
        <dbReference type="EMBL" id="KAK6166233.1"/>
    </source>
</evidence>
<dbReference type="Proteomes" id="UP001347796">
    <property type="component" value="Unassembled WGS sequence"/>
</dbReference>
<feature type="region of interest" description="Disordered" evidence="8">
    <location>
        <begin position="1867"/>
        <end position="1887"/>
    </location>
</feature>
<keyword evidence="2" id="KW-0479">Metal-binding</keyword>
<feature type="compositionally biased region" description="Basic and acidic residues" evidence="8">
    <location>
        <begin position="1113"/>
        <end position="1123"/>
    </location>
</feature>
<feature type="region of interest" description="Disordered" evidence="8">
    <location>
        <begin position="1908"/>
        <end position="1931"/>
    </location>
</feature>
<evidence type="ECO:0000256" key="1">
    <source>
        <dbReference type="ARBA" id="ARBA00004123"/>
    </source>
</evidence>
<keyword evidence="5" id="KW-0862">Zinc</keyword>
<dbReference type="PANTHER" id="PTHR16515">
    <property type="entry name" value="PR DOMAIN ZINC FINGER PROTEIN"/>
    <property type="match status" value="1"/>
</dbReference>
<keyword evidence="11" id="KW-1185">Reference proteome</keyword>
<keyword evidence="4 7" id="KW-0863">Zinc-finger</keyword>
<feature type="region of interest" description="Disordered" evidence="8">
    <location>
        <begin position="3552"/>
        <end position="3575"/>
    </location>
</feature>
<evidence type="ECO:0000256" key="2">
    <source>
        <dbReference type="ARBA" id="ARBA00022723"/>
    </source>
</evidence>
<dbReference type="EMBL" id="JAZGQO010000021">
    <property type="protein sequence ID" value="KAK6166233.1"/>
    <property type="molecule type" value="Genomic_DNA"/>
</dbReference>
<feature type="domain" description="C2H2-type" evidence="9">
    <location>
        <begin position="3138"/>
        <end position="3166"/>
    </location>
</feature>
<dbReference type="SMART" id="SM00355">
    <property type="entry name" value="ZnF_C2H2"/>
    <property type="match status" value="16"/>
</dbReference>
<name>A0AAN8J008_PATCE</name>
<feature type="compositionally biased region" description="Polar residues" evidence="8">
    <location>
        <begin position="1017"/>
        <end position="1033"/>
    </location>
</feature>
<feature type="compositionally biased region" description="Polar residues" evidence="8">
    <location>
        <begin position="233"/>
        <end position="256"/>
    </location>
</feature>